<evidence type="ECO:0000313" key="4">
    <source>
        <dbReference type="Proteomes" id="UP000005240"/>
    </source>
</evidence>
<dbReference type="AlphaFoldDB" id="A0A0C4F113"/>
<evidence type="ECO:0000313" key="2">
    <source>
        <dbReference type="EMBL" id="OAV93732.1"/>
    </source>
</evidence>
<feature type="region of interest" description="Disordered" evidence="1">
    <location>
        <begin position="1"/>
        <end position="22"/>
    </location>
</feature>
<evidence type="ECO:0000256" key="1">
    <source>
        <dbReference type="SAM" id="MobiDB-lite"/>
    </source>
</evidence>
<keyword evidence="4" id="KW-1185">Reference proteome</keyword>
<dbReference type="VEuPathDB" id="FungiDB:PTTG_06783"/>
<gene>
    <name evidence="2" type="ORF">PTTG_06783</name>
</gene>
<proteinExistence type="predicted"/>
<name>A0A0C4F113_PUCT1</name>
<dbReference type="EnsemblFungi" id="PTTG_06783-t43_1">
    <property type="protein sequence ID" value="PTTG_06783-t43_1-p1"/>
    <property type="gene ID" value="PTTG_06783"/>
</dbReference>
<dbReference type="OrthoDB" id="2507798at2759"/>
<reference evidence="2" key="1">
    <citation type="submission" date="2009-11" db="EMBL/GenBank/DDBJ databases">
        <authorList>
            <consortium name="The Broad Institute Genome Sequencing Platform"/>
            <person name="Ward D."/>
            <person name="Feldgarden M."/>
            <person name="Earl A."/>
            <person name="Young S.K."/>
            <person name="Zeng Q."/>
            <person name="Koehrsen M."/>
            <person name="Alvarado L."/>
            <person name="Berlin A."/>
            <person name="Bochicchio J."/>
            <person name="Borenstein D."/>
            <person name="Chapman S.B."/>
            <person name="Chen Z."/>
            <person name="Engels R."/>
            <person name="Freedman E."/>
            <person name="Gellesch M."/>
            <person name="Goldberg J."/>
            <person name="Griggs A."/>
            <person name="Gujja S."/>
            <person name="Heilman E."/>
            <person name="Heiman D."/>
            <person name="Hepburn T."/>
            <person name="Howarth C."/>
            <person name="Jen D."/>
            <person name="Larson L."/>
            <person name="Lewis B."/>
            <person name="Mehta T."/>
            <person name="Park D."/>
            <person name="Pearson M."/>
            <person name="Roberts A."/>
            <person name="Saif S."/>
            <person name="Shea T."/>
            <person name="Shenoy N."/>
            <person name="Sisk P."/>
            <person name="Stolte C."/>
            <person name="Sykes S."/>
            <person name="Thomson T."/>
            <person name="Walk T."/>
            <person name="White J."/>
            <person name="Yandava C."/>
            <person name="Izard J."/>
            <person name="Baranova O.V."/>
            <person name="Blanton J.M."/>
            <person name="Tanner A.C."/>
            <person name="Dewhirst F.E."/>
            <person name="Haas B."/>
            <person name="Nusbaum C."/>
            <person name="Birren B."/>
        </authorList>
    </citation>
    <scope>NUCLEOTIDE SEQUENCE [LARGE SCALE GENOMIC DNA]</scope>
    <source>
        <strain evidence="2">1-1 BBBD Race 1</strain>
    </source>
</reference>
<dbReference type="OMA" id="KWKILIR"/>
<reference evidence="3" key="4">
    <citation type="submission" date="2025-05" db="UniProtKB">
        <authorList>
            <consortium name="EnsemblFungi"/>
        </authorList>
    </citation>
    <scope>IDENTIFICATION</scope>
    <source>
        <strain evidence="3">isolate 1-1 / race 1 (BBBD)</strain>
    </source>
</reference>
<feature type="region of interest" description="Disordered" evidence="1">
    <location>
        <begin position="110"/>
        <end position="217"/>
    </location>
</feature>
<protein>
    <submittedName>
        <fullName evidence="2 3">Uncharacterized protein</fullName>
    </submittedName>
</protein>
<sequence length="217" mass="23851">MPLIKGKMRKEEDSDSDESFHCCGRPEDLVEDWRSSMEIPKPDGNEVHVPDEQEYYLYSAGLDRLNSPDNGTKRGSCSSIHAIPRCSTVYSSDSDRTRIASPLLIIKTGDVVLPSPSPDMRDVQVQSAQPSEPAKPEKKPKWKILIRPPHSFLRMAVSPTQDRPPSPELPTAQASAPHGPPPSASSLRRRGLVFTPSSLPQELKELAKTQDSDGSGT</sequence>
<dbReference type="Proteomes" id="UP000005240">
    <property type="component" value="Unassembled WGS sequence"/>
</dbReference>
<reference evidence="3 4" key="3">
    <citation type="journal article" date="2017" name="G3 (Bethesda)">
        <title>Comparative analysis highlights variable genome content of wheat rusts and divergence of the mating loci.</title>
        <authorList>
            <person name="Cuomo C.A."/>
            <person name="Bakkeren G."/>
            <person name="Khalil H.B."/>
            <person name="Panwar V."/>
            <person name="Joly D."/>
            <person name="Linning R."/>
            <person name="Sakthikumar S."/>
            <person name="Song X."/>
            <person name="Adiconis X."/>
            <person name="Fan L."/>
            <person name="Goldberg J.M."/>
            <person name="Levin J.Z."/>
            <person name="Young S."/>
            <person name="Zeng Q."/>
            <person name="Anikster Y."/>
            <person name="Bruce M."/>
            <person name="Wang M."/>
            <person name="Yin C."/>
            <person name="McCallum B."/>
            <person name="Szabo L.J."/>
            <person name="Hulbert S."/>
            <person name="Chen X."/>
            <person name="Fellers J.P."/>
        </authorList>
    </citation>
    <scope>NUCLEOTIDE SEQUENCE</scope>
    <source>
        <strain evidence="3">isolate 1-1 / race 1 (BBBD)</strain>
        <strain evidence="4">Isolate 1-1 / race 1 (BBBD)</strain>
    </source>
</reference>
<accession>A0A0C4F113</accession>
<evidence type="ECO:0000313" key="3">
    <source>
        <dbReference type="EnsemblFungi" id="PTTG_06783-t43_1-p1"/>
    </source>
</evidence>
<feature type="compositionally biased region" description="Basic and acidic residues" evidence="1">
    <location>
        <begin position="202"/>
        <end position="211"/>
    </location>
</feature>
<organism evidence="2">
    <name type="scientific">Puccinia triticina (isolate 1-1 / race 1 (BBBD))</name>
    <name type="common">Brown leaf rust fungus</name>
    <dbReference type="NCBI Taxonomy" id="630390"/>
    <lineage>
        <taxon>Eukaryota</taxon>
        <taxon>Fungi</taxon>
        <taxon>Dikarya</taxon>
        <taxon>Basidiomycota</taxon>
        <taxon>Pucciniomycotina</taxon>
        <taxon>Pucciniomycetes</taxon>
        <taxon>Pucciniales</taxon>
        <taxon>Pucciniaceae</taxon>
        <taxon>Puccinia</taxon>
    </lineage>
</organism>
<reference evidence="2" key="2">
    <citation type="submission" date="2016-05" db="EMBL/GenBank/DDBJ databases">
        <title>Comparative analysis highlights variable genome content of wheat rusts and divergence of the mating loci.</title>
        <authorList>
            <person name="Cuomo C.A."/>
            <person name="Bakkeren G."/>
            <person name="Szabo L."/>
            <person name="Khalil H."/>
            <person name="Joly D."/>
            <person name="Goldberg J."/>
            <person name="Young S."/>
            <person name="Zeng Q."/>
            <person name="Fellers J."/>
        </authorList>
    </citation>
    <scope>NUCLEOTIDE SEQUENCE [LARGE SCALE GENOMIC DNA]</scope>
    <source>
        <strain evidence="2">1-1 BBBD Race 1</strain>
    </source>
</reference>
<dbReference type="EMBL" id="ADAS02000047">
    <property type="protein sequence ID" value="OAV93732.1"/>
    <property type="molecule type" value="Genomic_DNA"/>
</dbReference>